<dbReference type="EMBL" id="HBER01042641">
    <property type="protein sequence ID" value="CAD8546207.1"/>
    <property type="molecule type" value="Transcribed_RNA"/>
</dbReference>
<dbReference type="AlphaFoldDB" id="A0A7S0JC96"/>
<dbReference type="GO" id="GO:0016020">
    <property type="term" value="C:membrane"/>
    <property type="evidence" value="ECO:0007669"/>
    <property type="project" value="UniProtKB-SubCell"/>
</dbReference>
<accession>A0A7S0JC96</accession>
<reference evidence="6" key="1">
    <citation type="submission" date="2021-01" db="EMBL/GenBank/DDBJ databases">
        <authorList>
            <person name="Corre E."/>
            <person name="Pelletier E."/>
            <person name="Niang G."/>
            <person name="Scheremetjew M."/>
            <person name="Finn R."/>
            <person name="Kale V."/>
            <person name="Holt S."/>
            <person name="Cochrane G."/>
            <person name="Meng A."/>
            <person name="Brown T."/>
            <person name="Cohen L."/>
        </authorList>
    </citation>
    <scope>NUCLEOTIDE SEQUENCE</scope>
    <source>
        <strain evidence="6">RCC1130</strain>
    </source>
</reference>
<dbReference type="InterPro" id="IPR003406">
    <property type="entry name" value="Glyco_trans_14"/>
</dbReference>
<evidence type="ECO:0000256" key="5">
    <source>
        <dbReference type="ARBA" id="ARBA00023180"/>
    </source>
</evidence>
<dbReference type="PANTHER" id="PTHR31042:SF150">
    <property type="entry name" value="OS06G0661900 PROTEIN"/>
    <property type="match status" value="1"/>
</dbReference>
<comment type="subcellular location">
    <subcellularLocation>
        <location evidence="1">Membrane</location>
        <topology evidence="1">Single-pass type II membrane protein</topology>
    </subcellularLocation>
</comment>
<evidence type="ECO:0000256" key="2">
    <source>
        <dbReference type="ARBA" id="ARBA00022676"/>
    </source>
</evidence>
<protein>
    <recommendedName>
        <fullName evidence="7">Protein xylosyltransferase</fullName>
    </recommendedName>
</protein>
<organism evidence="6">
    <name type="scientific">Calcidiscus leptoporus</name>
    <dbReference type="NCBI Taxonomy" id="127549"/>
    <lineage>
        <taxon>Eukaryota</taxon>
        <taxon>Haptista</taxon>
        <taxon>Haptophyta</taxon>
        <taxon>Prymnesiophyceae</taxon>
        <taxon>Coccolithales</taxon>
        <taxon>Calcidiscaceae</taxon>
        <taxon>Calcidiscus</taxon>
    </lineage>
</organism>
<dbReference type="Pfam" id="PF02485">
    <property type="entry name" value="Branch"/>
    <property type="match status" value="1"/>
</dbReference>
<proteinExistence type="predicted"/>
<dbReference type="PANTHER" id="PTHR31042">
    <property type="entry name" value="CORE-2/I-BRANCHING BETA-1,6-N-ACETYLGLUCOSAMINYLTRANSFERASE FAMILY PROTEIN-RELATED"/>
    <property type="match status" value="1"/>
</dbReference>
<evidence type="ECO:0000256" key="4">
    <source>
        <dbReference type="ARBA" id="ARBA00023136"/>
    </source>
</evidence>
<evidence type="ECO:0008006" key="7">
    <source>
        <dbReference type="Google" id="ProtNLM"/>
    </source>
</evidence>
<sequence length="343" mass="38003">MRCIALLFLTRGPMPHAALWSRFLSESSLCFRLAVHTPPGFQYALTDELEPFRRAQLPEEQREAKTERWSLGLARAAIRLLEVVLRDTSVEKMVLLSENDVPLYDAPTIHSLLLRMPRSLISSHDPAAGLNQATESLGHAHKPPLHKGPQWWALSRAHALIVVQKTRDPVWVDHLKQRLGVKCCSPLPPDECWVQTALFDALGESQLYEQITLFPSTMSFFLSTLPSCLTRSTSQGGAGQAGRAVELTMVPNTSNSWVVPSCAALLDLLSHMSSNFIVQPASHSSCRIRHMQIKWYCALFFRKMSGTLSSCVSTALHGDWGARLAKPGNANLSMYHHVCGTGG</sequence>
<evidence type="ECO:0000256" key="1">
    <source>
        <dbReference type="ARBA" id="ARBA00004606"/>
    </source>
</evidence>
<name>A0A7S0JC96_9EUKA</name>
<dbReference type="InterPro" id="IPR044174">
    <property type="entry name" value="BC10-like"/>
</dbReference>
<keyword evidence="5" id="KW-0325">Glycoprotein</keyword>
<keyword evidence="4" id="KW-0472">Membrane</keyword>
<keyword evidence="2" id="KW-0328">Glycosyltransferase</keyword>
<dbReference type="GO" id="GO:0016757">
    <property type="term" value="F:glycosyltransferase activity"/>
    <property type="evidence" value="ECO:0007669"/>
    <property type="project" value="UniProtKB-KW"/>
</dbReference>
<keyword evidence="3" id="KW-0808">Transferase</keyword>
<evidence type="ECO:0000256" key="3">
    <source>
        <dbReference type="ARBA" id="ARBA00022679"/>
    </source>
</evidence>
<gene>
    <name evidence="6" type="ORF">CLEP1334_LOCUS21497</name>
</gene>
<evidence type="ECO:0000313" key="6">
    <source>
        <dbReference type="EMBL" id="CAD8546207.1"/>
    </source>
</evidence>